<evidence type="ECO:0000313" key="3">
    <source>
        <dbReference type="EMBL" id="PCD42397.1"/>
    </source>
</evidence>
<reference evidence="3 4" key="1">
    <citation type="journal article" date="2016" name="Environ. Microbiol.">
        <title>Effector profiles distinguish formae speciales of Fusarium oxysporum.</title>
        <authorList>
            <person name="van Dam P."/>
            <person name="Fokkens L."/>
            <person name="Schmidt S.M."/>
            <person name="Linmans J.H."/>
            <person name="Kistler H.C."/>
            <person name="Ma L.J."/>
            <person name="Rep M."/>
        </authorList>
    </citation>
    <scope>NUCLEOTIDE SEQUENCE [LARGE SCALE GENOMIC DNA]</scope>
    <source>
        <strain evidence="3 4">Forc016</strain>
    </source>
</reference>
<dbReference type="AlphaFoldDB" id="A0A2H3HHK5"/>
<reference evidence="3 4" key="2">
    <citation type="journal article" date="2017" name="Sci. Rep.">
        <title>A mobile pathogenicity chromosome in Fusarium oxysporum for infection of multiple cucurbit species.</title>
        <authorList>
            <person name="van Dam P."/>
            <person name="Fokkens L."/>
            <person name="Ayukawa Y."/>
            <person name="van der Gragt M."/>
            <person name="Ter Horst A."/>
            <person name="Brankovics B."/>
            <person name="Houterman P.M."/>
            <person name="Arie T."/>
            <person name="Rep M."/>
        </authorList>
    </citation>
    <scope>NUCLEOTIDE SEQUENCE [LARGE SCALE GENOMIC DNA]</scope>
    <source>
        <strain evidence="3 4">Forc016</strain>
    </source>
</reference>
<dbReference type="Gene3D" id="3.40.50.1820">
    <property type="entry name" value="alpha/beta hydrolase"/>
    <property type="match status" value="1"/>
</dbReference>
<dbReference type="GO" id="GO:0016787">
    <property type="term" value="F:hydrolase activity"/>
    <property type="evidence" value="ECO:0007669"/>
    <property type="project" value="UniProtKB-KW"/>
</dbReference>
<dbReference type="SUPFAM" id="SSF53474">
    <property type="entry name" value="alpha/beta-Hydrolases"/>
    <property type="match status" value="1"/>
</dbReference>
<dbReference type="STRING" id="327505.A0A2H3HHK5"/>
<evidence type="ECO:0000256" key="1">
    <source>
        <dbReference type="ARBA" id="ARBA00022801"/>
    </source>
</evidence>
<dbReference type="InterPro" id="IPR013094">
    <property type="entry name" value="AB_hydrolase_3"/>
</dbReference>
<feature type="domain" description="Alpha/beta hydrolase fold-3" evidence="2">
    <location>
        <begin position="441"/>
        <end position="648"/>
    </location>
</feature>
<dbReference type="EMBL" id="MABQ02000003">
    <property type="protein sequence ID" value="PCD42397.1"/>
    <property type="molecule type" value="Genomic_DNA"/>
</dbReference>
<gene>
    <name evidence="3" type="ORF">AU210_004927</name>
</gene>
<dbReference type="InterPro" id="IPR050300">
    <property type="entry name" value="GDXG_lipolytic_enzyme"/>
</dbReference>
<accession>A0A2H3HHK5</accession>
<name>A0A2H3HHK5_FUSOX</name>
<proteinExistence type="predicted"/>
<dbReference type="Pfam" id="PF07859">
    <property type="entry name" value="Abhydrolase_3"/>
    <property type="match status" value="1"/>
</dbReference>
<dbReference type="Proteomes" id="UP000219602">
    <property type="component" value="Chromosome 4"/>
</dbReference>
<evidence type="ECO:0000259" key="2">
    <source>
        <dbReference type="Pfam" id="PF07859"/>
    </source>
</evidence>
<organism evidence="3 4">
    <name type="scientific">Fusarium oxysporum f. sp. radicis-cucumerinum</name>
    <dbReference type="NCBI Taxonomy" id="327505"/>
    <lineage>
        <taxon>Eukaryota</taxon>
        <taxon>Fungi</taxon>
        <taxon>Dikarya</taxon>
        <taxon>Ascomycota</taxon>
        <taxon>Pezizomycotina</taxon>
        <taxon>Sordariomycetes</taxon>
        <taxon>Hypocreomycetidae</taxon>
        <taxon>Hypocreales</taxon>
        <taxon>Nectriaceae</taxon>
        <taxon>Fusarium</taxon>
        <taxon>Fusarium oxysporum species complex</taxon>
    </lineage>
</organism>
<comment type="caution">
    <text evidence="3">The sequence shown here is derived from an EMBL/GenBank/DDBJ whole genome shotgun (WGS) entry which is preliminary data.</text>
</comment>
<evidence type="ECO:0000313" key="4">
    <source>
        <dbReference type="Proteomes" id="UP000219602"/>
    </source>
</evidence>
<dbReference type="PANTHER" id="PTHR48081">
    <property type="entry name" value="AB HYDROLASE SUPERFAMILY PROTEIN C4A8.06C"/>
    <property type="match status" value="1"/>
</dbReference>
<dbReference type="PANTHER" id="PTHR48081:SF8">
    <property type="entry name" value="ALPHA_BETA HYDROLASE FOLD-3 DOMAIN-CONTAINING PROTEIN-RELATED"/>
    <property type="match status" value="1"/>
</dbReference>
<sequence length="675" mass="75249">MRLYYALFAAAPLFCNIDAHIEGYGVVVPEWEVEITPGGPTTVLNGTIEEVHEELLQLNPDWDEEYTVNSTESELAERDSRVELFARTDFSDAEYHCGGRWPKCRTTIINQGISYLRRIKGKPRNGPGPGNCGRVSCSFNSAIWWCNDNAKSKTLNSFSSIADGAAFIVKKCYIPDRGPPVPGKWNMLSGQAFHNSKWNVLATDAPIERYGIVVPEWEVEVTSGSTTVLEGTIEEIHEELLQLNPNWDEEYMSNFTQAAADTEKRDSDKHLFGRTNFNGAKYTCRGRWPECHTAPIVRGVEYLRYVQGKPKNGPGPGNCGRDHLQLVTMGYMKTTYDYFDLNAPFTPLPKYGHLSKKTPEYEQAEPSIRKTYESLFSLPDFPSVRAVAGDSDAVMPPGGPDRYKDVVTSLIDITTRDGTMIELKVYKSPNVKENAVLMYRIHGGGWCLGRHEVDGVDNVYAVTNTSIIVVSVDYRKAPEHPFPTPINDCYDGLIWCKKNASRLGIDPEKIIISGGSAGGQLAASLALDCVRDGVTGVIAQVLHFPSTCHPKFFPKDKYEYGSYVQNSDDAVLSTINMETVLDAHVPDAKPDYRHSPLLAVSFKGLPPTLIQCGGTDVLRDDSFAYAEALKKDGVNVEIYSYAGLPHWFPVILPQTSQSVQFYERYNNFLAKHTRK</sequence>
<protein>
    <recommendedName>
        <fullName evidence="2">Alpha/beta hydrolase fold-3 domain-containing protein</fullName>
    </recommendedName>
</protein>
<keyword evidence="1" id="KW-0378">Hydrolase</keyword>
<dbReference type="InterPro" id="IPR029058">
    <property type="entry name" value="AB_hydrolase_fold"/>
</dbReference>